<name>A0ABT8SSM8_9HYPH</name>
<dbReference type="Pfam" id="PF13411">
    <property type="entry name" value="MerR_1"/>
    <property type="match status" value="1"/>
</dbReference>
<evidence type="ECO:0000256" key="2">
    <source>
        <dbReference type="ARBA" id="ARBA00023004"/>
    </source>
</evidence>
<reference evidence="6" key="1">
    <citation type="journal article" date="2015" name="Int. J. Syst. Evol. Microbiol.">
        <title>Rhizobium oryzicola sp. nov., potential plant-growth-promoting endophytic bacteria isolated from rice roots.</title>
        <authorList>
            <person name="Zhang X.X."/>
            <person name="Gao J.S."/>
            <person name="Cao Y.H."/>
            <person name="Sheirdil R.A."/>
            <person name="Wang X.C."/>
            <person name="Zhang L."/>
        </authorList>
    </citation>
    <scope>NUCLEOTIDE SEQUENCE</scope>
    <source>
        <strain evidence="6">05753</strain>
    </source>
</reference>
<keyword evidence="4" id="KW-0238">DNA-binding</keyword>
<dbReference type="PANTHER" id="PTHR30204:SF0">
    <property type="entry name" value="REDOX-SENSITIVE TRANSCRIPTIONAL ACTIVATOR SOXR"/>
    <property type="match status" value="1"/>
</dbReference>
<dbReference type="InterPro" id="IPR010211">
    <property type="entry name" value="Redox-sen_tscrpt-act_SoxR"/>
</dbReference>
<dbReference type="CDD" id="cd01110">
    <property type="entry name" value="HTH_SoxR"/>
    <property type="match status" value="1"/>
</dbReference>
<proteinExistence type="predicted"/>
<dbReference type="PANTHER" id="PTHR30204">
    <property type="entry name" value="REDOX-CYCLING DRUG-SENSING TRANSCRIPTIONAL ACTIVATOR SOXR"/>
    <property type="match status" value="1"/>
</dbReference>
<evidence type="ECO:0000256" key="4">
    <source>
        <dbReference type="ARBA" id="ARBA00023125"/>
    </source>
</evidence>
<sequence length="151" mass="16645">MAAKELTVGEAARRSGVAVSTLHFYEAQGLIHSQRTRSGHRRYTRDVLRRIAVIRVAQSSGLTLQDIADALAALPEKRTPNAKDWERLSSGWRDVLNARITQLTLLRDRLTGCIGCGCLSMSDCPLNNPDDQLSTHGDGPRLLLEPNTLDI</sequence>
<dbReference type="NCBIfam" id="TIGR01950">
    <property type="entry name" value="SoxR"/>
    <property type="match status" value="1"/>
</dbReference>
<protein>
    <submittedName>
        <fullName evidence="6">Redox-sensitive transcriptional activator SoxR</fullName>
    </submittedName>
</protein>
<dbReference type="InterPro" id="IPR047057">
    <property type="entry name" value="MerR_fam"/>
</dbReference>
<organism evidence="6 7">
    <name type="scientific">Rhizobium oryzicola</name>
    <dbReference type="NCBI Taxonomy" id="1232668"/>
    <lineage>
        <taxon>Bacteria</taxon>
        <taxon>Pseudomonadati</taxon>
        <taxon>Pseudomonadota</taxon>
        <taxon>Alphaproteobacteria</taxon>
        <taxon>Hyphomicrobiales</taxon>
        <taxon>Rhizobiaceae</taxon>
        <taxon>Rhizobium/Agrobacterium group</taxon>
        <taxon>Rhizobium</taxon>
    </lineage>
</organism>
<accession>A0ABT8SSM8</accession>
<dbReference type="InterPro" id="IPR009061">
    <property type="entry name" value="DNA-bd_dom_put_sf"/>
</dbReference>
<keyword evidence="1" id="KW-0001">2Fe-2S</keyword>
<evidence type="ECO:0000256" key="3">
    <source>
        <dbReference type="ARBA" id="ARBA00023014"/>
    </source>
</evidence>
<dbReference type="InterPro" id="IPR000551">
    <property type="entry name" value="MerR-type_HTH_dom"/>
</dbReference>
<keyword evidence="3" id="KW-0411">Iron-sulfur</keyword>
<gene>
    <name evidence="6" type="primary">soxR</name>
    <name evidence="6" type="ORF">Q2T52_04900</name>
</gene>
<evidence type="ECO:0000256" key="1">
    <source>
        <dbReference type="ARBA" id="ARBA00022714"/>
    </source>
</evidence>
<keyword evidence="2" id="KW-0408">Iron</keyword>
<evidence type="ECO:0000313" key="6">
    <source>
        <dbReference type="EMBL" id="MDO1581428.1"/>
    </source>
</evidence>
<dbReference type="PROSITE" id="PS00552">
    <property type="entry name" value="HTH_MERR_1"/>
    <property type="match status" value="1"/>
</dbReference>
<dbReference type="PROSITE" id="PS50937">
    <property type="entry name" value="HTH_MERR_2"/>
    <property type="match status" value="1"/>
</dbReference>
<keyword evidence="1" id="KW-0479">Metal-binding</keyword>
<reference evidence="6" key="2">
    <citation type="submission" date="2023-07" db="EMBL/GenBank/DDBJ databases">
        <authorList>
            <person name="Sun H."/>
        </authorList>
    </citation>
    <scope>NUCLEOTIDE SEQUENCE</scope>
    <source>
        <strain evidence="6">05753</strain>
    </source>
</reference>
<comment type="caution">
    <text evidence="6">The sequence shown here is derived from an EMBL/GenBank/DDBJ whole genome shotgun (WGS) entry which is preliminary data.</text>
</comment>
<evidence type="ECO:0000313" key="7">
    <source>
        <dbReference type="Proteomes" id="UP001169006"/>
    </source>
</evidence>
<dbReference type="Proteomes" id="UP001169006">
    <property type="component" value="Unassembled WGS sequence"/>
</dbReference>
<dbReference type="SMART" id="SM00422">
    <property type="entry name" value="HTH_MERR"/>
    <property type="match status" value="1"/>
</dbReference>
<evidence type="ECO:0000259" key="5">
    <source>
        <dbReference type="PROSITE" id="PS50937"/>
    </source>
</evidence>
<feature type="domain" description="HTH merR-type" evidence="5">
    <location>
        <begin position="5"/>
        <end position="73"/>
    </location>
</feature>
<dbReference type="RefSeq" id="WP_302075536.1">
    <property type="nucleotide sequence ID" value="NZ_JAUKWQ010000001.1"/>
</dbReference>
<dbReference type="SUPFAM" id="SSF46955">
    <property type="entry name" value="Putative DNA-binding domain"/>
    <property type="match status" value="1"/>
</dbReference>
<dbReference type="EMBL" id="JAUKWQ010000001">
    <property type="protein sequence ID" value="MDO1581428.1"/>
    <property type="molecule type" value="Genomic_DNA"/>
</dbReference>
<keyword evidence="7" id="KW-1185">Reference proteome</keyword>
<dbReference type="Gene3D" id="1.10.1660.10">
    <property type="match status" value="1"/>
</dbReference>
<dbReference type="PRINTS" id="PR00040">
    <property type="entry name" value="HTHMERR"/>
</dbReference>